<dbReference type="EMBL" id="RXIC02000019">
    <property type="protein sequence ID" value="KAB1225896.1"/>
    <property type="molecule type" value="Genomic_DNA"/>
</dbReference>
<evidence type="ECO:0000256" key="1">
    <source>
        <dbReference type="SAM" id="MobiDB-lite"/>
    </source>
</evidence>
<proteinExistence type="predicted"/>
<sequence>MAKLVGVALQPRLSIVEAQSRLLCQHWPTMTTLLPRRESTATSTGNHVGRTSEHSSMKGPAIMTGWPPLLTRRRLKGGQECHCLCRRLIEMSRLLSINADAIYLVKDASAFADDEYVVKDARFFVDELKTTKRWSQSKR</sequence>
<reference evidence="2 3" key="1">
    <citation type="journal article" date="2019" name="Plant Biotechnol. J.">
        <title>The red bayberry genome and genetic basis of sex determination.</title>
        <authorList>
            <person name="Jia H.M."/>
            <person name="Jia H.J."/>
            <person name="Cai Q.L."/>
            <person name="Wang Y."/>
            <person name="Zhao H.B."/>
            <person name="Yang W.F."/>
            <person name="Wang G.Y."/>
            <person name="Li Y.H."/>
            <person name="Zhan D.L."/>
            <person name="Shen Y.T."/>
            <person name="Niu Q.F."/>
            <person name="Chang L."/>
            <person name="Qiu J."/>
            <person name="Zhao L."/>
            <person name="Xie H.B."/>
            <person name="Fu W.Y."/>
            <person name="Jin J."/>
            <person name="Li X.W."/>
            <person name="Jiao Y."/>
            <person name="Zhou C.C."/>
            <person name="Tu T."/>
            <person name="Chai C.Y."/>
            <person name="Gao J.L."/>
            <person name="Fan L.J."/>
            <person name="van de Weg E."/>
            <person name="Wang J.Y."/>
            <person name="Gao Z.S."/>
        </authorList>
    </citation>
    <scope>NUCLEOTIDE SEQUENCE [LARGE SCALE GENOMIC DNA]</scope>
    <source>
        <tissue evidence="2">Leaves</tissue>
    </source>
</reference>
<accession>A0A6A1WMY2</accession>
<name>A0A6A1WMY2_9ROSI</name>
<protein>
    <submittedName>
        <fullName evidence="2">Uncharacterized protein</fullName>
    </submittedName>
</protein>
<evidence type="ECO:0000313" key="3">
    <source>
        <dbReference type="Proteomes" id="UP000516437"/>
    </source>
</evidence>
<gene>
    <name evidence="2" type="ORF">CJ030_MR1G008552</name>
</gene>
<organism evidence="2 3">
    <name type="scientific">Morella rubra</name>
    <name type="common">Chinese bayberry</name>
    <dbReference type="NCBI Taxonomy" id="262757"/>
    <lineage>
        <taxon>Eukaryota</taxon>
        <taxon>Viridiplantae</taxon>
        <taxon>Streptophyta</taxon>
        <taxon>Embryophyta</taxon>
        <taxon>Tracheophyta</taxon>
        <taxon>Spermatophyta</taxon>
        <taxon>Magnoliopsida</taxon>
        <taxon>eudicotyledons</taxon>
        <taxon>Gunneridae</taxon>
        <taxon>Pentapetalae</taxon>
        <taxon>rosids</taxon>
        <taxon>fabids</taxon>
        <taxon>Fagales</taxon>
        <taxon>Myricaceae</taxon>
        <taxon>Morella</taxon>
    </lineage>
</organism>
<evidence type="ECO:0000313" key="2">
    <source>
        <dbReference type="EMBL" id="KAB1225896.1"/>
    </source>
</evidence>
<dbReference type="Proteomes" id="UP000516437">
    <property type="component" value="Chromosome 1"/>
</dbReference>
<dbReference type="AlphaFoldDB" id="A0A6A1WMY2"/>
<feature type="region of interest" description="Disordered" evidence="1">
    <location>
        <begin position="38"/>
        <end position="57"/>
    </location>
</feature>
<keyword evidence="3" id="KW-1185">Reference proteome</keyword>
<comment type="caution">
    <text evidence="2">The sequence shown here is derived from an EMBL/GenBank/DDBJ whole genome shotgun (WGS) entry which is preliminary data.</text>
</comment>